<accession>A0A6A7YD43</accession>
<evidence type="ECO:0000256" key="3">
    <source>
        <dbReference type="ARBA" id="ARBA00023125"/>
    </source>
</evidence>
<evidence type="ECO:0000313" key="11">
    <source>
        <dbReference type="Proteomes" id="UP000489190"/>
    </source>
</evidence>
<dbReference type="Pfam" id="PF00126">
    <property type="entry name" value="HTH_1"/>
    <property type="match status" value="1"/>
</dbReference>
<dbReference type="GO" id="GO:0009089">
    <property type="term" value="P:lysine biosynthetic process via diaminopimelate"/>
    <property type="evidence" value="ECO:0007669"/>
    <property type="project" value="TreeGrafter"/>
</dbReference>
<evidence type="ECO:0000313" key="9">
    <source>
        <dbReference type="Proteomes" id="UP000441404"/>
    </source>
</evidence>
<dbReference type="GO" id="GO:0003700">
    <property type="term" value="F:DNA-binding transcription factor activity"/>
    <property type="evidence" value="ECO:0007669"/>
    <property type="project" value="InterPro"/>
</dbReference>
<organism evidence="6 9">
    <name type="scientific">Pseudomonas helleri</name>
    <dbReference type="NCBI Taxonomy" id="1608996"/>
    <lineage>
        <taxon>Bacteria</taxon>
        <taxon>Pseudomonadati</taxon>
        <taxon>Pseudomonadota</taxon>
        <taxon>Gammaproteobacteria</taxon>
        <taxon>Pseudomonadales</taxon>
        <taxon>Pseudomonadaceae</taxon>
        <taxon>Pseudomonas</taxon>
    </lineage>
</organism>
<evidence type="ECO:0000313" key="10">
    <source>
        <dbReference type="Proteomes" id="UP000478064"/>
    </source>
</evidence>
<evidence type="ECO:0000313" key="7">
    <source>
        <dbReference type="EMBL" id="MQT89118.1"/>
    </source>
</evidence>
<dbReference type="Proteomes" id="UP000441404">
    <property type="component" value="Unassembled WGS sequence"/>
</dbReference>
<keyword evidence="3" id="KW-0238">DNA-binding</keyword>
<dbReference type="GO" id="GO:0043565">
    <property type="term" value="F:sequence-specific DNA binding"/>
    <property type="evidence" value="ECO:0007669"/>
    <property type="project" value="TreeGrafter"/>
</dbReference>
<dbReference type="EMBL" id="WIVU01000039">
    <property type="protein sequence ID" value="MQU07504.1"/>
    <property type="molecule type" value="Genomic_DNA"/>
</dbReference>
<dbReference type="PANTHER" id="PTHR30427:SF1">
    <property type="entry name" value="TRANSCRIPTIONAL ACTIVATOR PROTEIN LYSR"/>
    <property type="match status" value="1"/>
</dbReference>
<reference evidence="9 10" key="1">
    <citation type="submission" date="2019-10" db="EMBL/GenBank/DDBJ databases">
        <title>Evaluation of single-gene subtyping targets for Pseudomonas.</title>
        <authorList>
            <person name="Reichler S.J."/>
            <person name="Orsi R.H."/>
            <person name="Wiedmann M."/>
            <person name="Martin N.H."/>
            <person name="Murphy S.I."/>
        </authorList>
    </citation>
    <scope>NUCLEOTIDE SEQUENCE [LARGE SCALE GENOMIC DNA]</scope>
    <source>
        <strain evidence="8 10">FSL R10-1637</strain>
        <strain evidence="7 11">FSL R10-3254</strain>
        <strain evidence="6 9">FSL R10-3257</strain>
    </source>
</reference>
<proteinExistence type="inferred from homology"/>
<dbReference type="InterPro" id="IPR036390">
    <property type="entry name" value="WH_DNA-bd_sf"/>
</dbReference>
<dbReference type="Proteomes" id="UP000489190">
    <property type="component" value="Unassembled WGS sequence"/>
</dbReference>
<evidence type="ECO:0000256" key="4">
    <source>
        <dbReference type="ARBA" id="ARBA00023163"/>
    </source>
</evidence>
<name>A0A6A7YD43_9PSED</name>
<dbReference type="PANTHER" id="PTHR30427">
    <property type="entry name" value="TRANSCRIPTIONAL ACTIVATOR PROTEIN LYSR"/>
    <property type="match status" value="1"/>
</dbReference>
<evidence type="ECO:0000259" key="5">
    <source>
        <dbReference type="PROSITE" id="PS50931"/>
    </source>
</evidence>
<feature type="domain" description="HTH lysR-type" evidence="5">
    <location>
        <begin position="1"/>
        <end position="58"/>
    </location>
</feature>
<protein>
    <submittedName>
        <fullName evidence="6">LysR family transcriptional regulator</fullName>
    </submittedName>
</protein>
<dbReference type="InterPro" id="IPR036388">
    <property type="entry name" value="WH-like_DNA-bd_sf"/>
</dbReference>
<dbReference type="Gene3D" id="1.10.10.10">
    <property type="entry name" value="Winged helix-like DNA-binding domain superfamily/Winged helix DNA-binding domain"/>
    <property type="match status" value="1"/>
</dbReference>
<dbReference type="Gene3D" id="3.40.190.290">
    <property type="match status" value="1"/>
</dbReference>
<dbReference type="GO" id="GO:0010628">
    <property type="term" value="P:positive regulation of gene expression"/>
    <property type="evidence" value="ECO:0007669"/>
    <property type="project" value="TreeGrafter"/>
</dbReference>
<dbReference type="Proteomes" id="UP000478064">
    <property type="component" value="Unassembled WGS sequence"/>
</dbReference>
<dbReference type="EMBL" id="WIWI01000018">
    <property type="protein sequence ID" value="MQT89118.1"/>
    <property type="molecule type" value="Genomic_DNA"/>
</dbReference>
<dbReference type="EMBL" id="WIWJ01000002">
    <property type="protein sequence ID" value="MQT45460.1"/>
    <property type="molecule type" value="Genomic_DNA"/>
</dbReference>
<evidence type="ECO:0000313" key="8">
    <source>
        <dbReference type="EMBL" id="MQU07504.1"/>
    </source>
</evidence>
<dbReference type="Pfam" id="PF03466">
    <property type="entry name" value="LysR_substrate"/>
    <property type="match status" value="1"/>
</dbReference>
<sequence length="303" mass="33330">MRLRHIEVIQAILQTGNLDHAAEWLQLPVSTLSATLHEAEQQLGFMLFASLRGRLQATRETLLLQPLVNQLYLDADPLRRLGEALRQHQEPTLRVACSETLAQPLLPHSIATLRRRFPDTPTTLSSQCFSEIVRRVLMDECDVGLALQPAEQPGVDSQKLAQGKVQLLAPHGWLGPKQKYIALHDLAGQAMIGLRQHDPLSRMLDSKLHTLRPAPVVHIDVHNYQMMRSMVEAGEGLALVDPFTAIGAKNSGLNVCPLSPAVPVTLYALTRKGSEPGAALKALLEIVRERAEVLLADQGVVTL</sequence>
<dbReference type="SUPFAM" id="SSF46785">
    <property type="entry name" value="Winged helix' DNA-binding domain"/>
    <property type="match status" value="1"/>
</dbReference>
<dbReference type="SUPFAM" id="SSF53850">
    <property type="entry name" value="Periplasmic binding protein-like II"/>
    <property type="match status" value="1"/>
</dbReference>
<comment type="similarity">
    <text evidence="1">Belongs to the LysR transcriptional regulatory family.</text>
</comment>
<evidence type="ECO:0000256" key="2">
    <source>
        <dbReference type="ARBA" id="ARBA00023015"/>
    </source>
</evidence>
<dbReference type="AlphaFoldDB" id="A0A6A7YD43"/>
<evidence type="ECO:0000313" key="6">
    <source>
        <dbReference type="EMBL" id="MQT45460.1"/>
    </source>
</evidence>
<keyword evidence="4" id="KW-0804">Transcription</keyword>
<gene>
    <name evidence="8" type="ORF">GHO27_17610</name>
    <name evidence="7" type="ORF">GHO39_08240</name>
    <name evidence="6" type="ORF">GHO40_01740</name>
</gene>
<keyword evidence="2" id="KW-0805">Transcription regulation</keyword>
<dbReference type="InterPro" id="IPR005119">
    <property type="entry name" value="LysR_subst-bd"/>
</dbReference>
<comment type="caution">
    <text evidence="6">The sequence shown here is derived from an EMBL/GenBank/DDBJ whole genome shotgun (WGS) entry which is preliminary data.</text>
</comment>
<dbReference type="PROSITE" id="PS50931">
    <property type="entry name" value="HTH_LYSR"/>
    <property type="match status" value="1"/>
</dbReference>
<evidence type="ECO:0000256" key="1">
    <source>
        <dbReference type="ARBA" id="ARBA00009437"/>
    </source>
</evidence>
<dbReference type="RefSeq" id="WP_153327703.1">
    <property type="nucleotide sequence ID" value="NZ_WIVU01000039.1"/>
</dbReference>
<dbReference type="InterPro" id="IPR000847">
    <property type="entry name" value="LysR_HTH_N"/>
</dbReference>